<organism evidence="2 3">
    <name type="scientific">Sorangium cellulosum</name>
    <name type="common">Polyangium cellulosum</name>
    <dbReference type="NCBI Taxonomy" id="56"/>
    <lineage>
        <taxon>Bacteria</taxon>
        <taxon>Pseudomonadati</taxon>
        <taxon>Myxococcota</taxon>
        <taxon>Polyangia</taxon>
        <taxon>Polyangiales</taxon>
        <taxon>Polyangiaceae</taxon>
        <taxon>Sorangium</taxon>
    </lineage>
</organism>
<evidence type="ECO:0000313" key="2">
    <source>
        <dbReference type="EMBL" id="KYF72817.1"/>
    </source>
</evidence>
<comment type="caution">
    <text evidence="2">The sequence shown here is derived from an EMBL/GenBank/DDBJ whole genome shotgun (WGS) entry which is preliminary data.</text>
</comment>
<feature type="domain" description="T6SS Phospholipase effector Tle1-like catalytic" evidence="1">
    <location>
        <begin position="50"/>
        <end position="169"/>
    </location>
</feature>
<name>A0A150QXU3_SORCE</name>
<dbReference type="EMBL" id="JEMA01000236">
    <property type="protein sequence ID" value="KYF72817.1"/>
    <property type="molecule type" value="Genomic_DNA"/>
</dbReference>
<dbReference type="PANTHER" id="PTHR33840:SF1">
    <property type="entry name" value="TLE1 PHOSPHOLIPASE DOMAIN-CONTAINING PROTEIN"/>
    <property type="match status" value="1"/>
</dbReference>
<feature type="domain" description="T6SS Phospholipase effector Tle1-like catalytic" evidence="1">
    <location>
        <begin position="208"/>
        <end position="322"/>
    </location>
</feature>
<protein>
    <recommendedName>
        <fullName evidence="1">T6SS Phospholipase effector Tle1-like catalytic domain-containing protein</fullName>
    </recommendedName>
</protein>
<reference evidence="2 3" key="1">
    <citation type="submission" date="2014-02" db="EMBL/GenBank/DDBJ databases">
        <title>The small core and large imbalanced accessory genome model reveals a collaborative survival strategy of Sorangium cellulosum strains in nature.</title>
        <authorList>
            <person name="Han K."/>
            <person name="Peng R."/>
            <person name="Blom J."/>
            <person name="Li Y.-Z."/>
        </authorList>
    </citation>
    <scope>NUCLEOTIDE SEQUENCE [LARGE SCALE GENOMIC DNA]</scope>
    <source>
        <strain evidence="2 3">So0008-312</strain>
    </source>
</reference>
<proteinExistence type="predicted"/>
<dbReference type="Proteomes" id="UP000075260">
    <property type="component" value="Unassembled WGS sequence"/>
</dbReference>
<dbReference type="OrthoDB" id="5445630at2"/>
<sequence>MKGKSIDANEPLSGGTPAQARASYNQMCASALPNEPPSGTERCPAGRIRIGVFFDGTGNNMFVDWARKNPTNIAKLFKLYKRQGTVQTSAYHIGVGSEVKPGAARQKVEDILGGGMGLGGRKRIDWGREQLDEFFNRGKNHLAVEKIIDVYGFSRGAALARDFVNNVKKLRVNNTHAAPRTDYIAMGNSVSGTVLVPVKVYPPLGGLKVWFLGVFDTVGSFTVAGKDLDVEYDFNVDAGWVAWTTHYIAEDERRSFFSVQSIKGKSAWRRLVNAVGGEEPLPRNMEEIPYPGAHADVGGGYGPGEQGRLVHLAHIPLEDMHRRSLQKGVPLSALSGLPAAFTVVPGDLRTAYNRYRADRKPILGDRYIQALANDEYKRLSVTRATLKSWMYLKVKYIHDQLDEFGPTTFLDRPMDKLNKLNDWLENPIDNLVDWYEGRPRPPVRQRSVYFNASRR</sequence>
<dbReference type="RefSeq" id="WP_061606086.1">
    <property type="nucleotide sequence ID" value="NZ_JEMA01000236.1"/>
</dbReference>
<dbReference type="AlphaFoldDB" id="A0A150QXU3"/>
<dbReference type="Pfam" id="PF09994">
    <property type="entry name" value="T6SS_Tle1-like_cat"/>
    <property type="match status" value="2"/>
</dbReference>
<evidence type="ECO:0000259" key="1">
    <source>
        <dbReference type="Pfam" id="PF09994"/>
    </source>
</evidence>
<dbReference type="InterPro" id="IPR018712">
    <property type="entry name" value="Tle1-like_cat"/>
</dbReference>
<accession>A0A150QXU3</accession>
<evidence type="ECO:0000313" key="3">
    <source>
        <dbReference type="Proteomes" id="UP000075260"/>
    </source>
</evidence>
<dbReference type="PANTHER" id="PTHR33840">
    <property type="match status" value="1"/>
</dbReference>
<gene>
    <name evidence="2" type="ORF">BE15_14220</name>
</gene>